<name>A0A645EDF2_9ZZZZ</name>
<evidence type="ECO:0000256" key="1">
    <source>
        <dbReference type="SAM" id="MobiDB-lite"/>
    </source>
</evidence>
<proteinExistence type="predicted"/>
<accession>A0A645EDF2</accession>
<evidence type="ECO:0000313" key="2">
    <source>
        <dbReference type="EMBL" id="MPM99890.1"/>
    </source>
</evidence>
<comment type="caution">
    <text evidence="2">The sequence shown here is derived from an EMBL/GenBank/DDBJ whole genome shotgun (WGS) entry which is preliminary data.</text>
</comment>
<dbReference type="EMBL" id="VSSQ01045952">
    <property type="protein sequence ID" value="MPM99890.1"/>
    <property type="molecule type" value="Genomic_DNA"/>
</dbReference>
<sequence>MRGKRIFCEVRLVITHVDSGDDSNAARVCDGRGKTGTRNANAHSALNNRNLRH</sequence>
<feature type="compositionally biased region" description="Polar residues" evidence="1">
    <location>
        <begin position="36"/>
        <end position="53"/>
    </location>
</feature>
<feature type="region of interest" description="Disordered" evidence="1">
    <location>
        <begin position="31"/>
        <end position="53"/>
    </location>
</feature>
<reference evidence="2" key="1">
    <citation type="submission" date="2019-08" db="EMBL/GenBank/DDBJ databases">
        <authorList>
            <person name="Kucharzyk K."/>
            <person name="Murdoch R.W."/>
            <person name="Higgins S."/>
            <person name="Loffler F."/>
        </authorList>
    </citation>
    <scope>NUCLEOTIDE SEQUENCE</scope>
</reference>
<dbReference type="AlphaFoldDB" id="A0A645EDF2"/>
<gene>
    <name evidence="2" type="ORF">SDC9_147085</name>
</gene>
<organism evidence="2">
    <name type="scientific">bioreactor metagenome</name>
    <dbReference type="NCBI Taxonomy" id="1076179"/>
    <lineage>
        <taxon>unclassified sequences</taxon>
        <taxon>metagenomes</taxon>
        <taxon>ecological metagenomes</taxon>
    </lineage>
</organism>
<protein>
    <submittedName>
        <fullName evidence="2">Uncharacterized protein</fullName>
    </submittedName>
</protein>